<protein>
    <submittedName>
        <fullName evidence="6">Uncharacterized protein</fullName>
    </submittedName>
</protein>
<reference evidence="6" key="2">
    <citation type="submission" date="2025-09" db="UniProtKB">
        <authorList>
            <consortium name="Ensembl"/>
        </authorList>
    </citation>
    <scope>IDENTIFICATION</scope>
</reference>
<dbReference type="GeneTree" id="ENSGT00940000164286"/>
<dbReference type="GO" id="GO:0044218">
    <property type="term" value="C:other organism cell membrane"/>
    <property type="evidence" value="ECO:0007669"/>
    <property type="project" value="UniProtKB-KW"/>
</dbReference>
<reference evidence="6" key="1">
    <citation type="submission" date="2025-08" db="UniProtKB">
        <authorList>
            <consortium name="Ensembl"/>
        </authorList>
    </citation>
    <scope>IDENTIFICATION</scope>
</reference>
<dbReference type="Pfam" id="PF06369">
    <property type="entry name" value="Anemone_cytotox"/>
    <property type="match status" value="1"/>
</dbReference>
<dbReference type="AlphaFoldDB" id="A0A8P4K3G8"/>
<dbReference type="GO" id="GO:0046930">
    <property type="term" value="C:pore complex"/>
    <property type="evidence" value="ECO:0007669"/>
    <property type="project" value="InterPro"/>
</dbReference>
<keyword evidence="3" id="KW-1052">Target cell membrane</keyword>
<evidence type="ECO:0000313" key="6">
    <source>
        <dbReference type="Ensembl" id="ENSDLAP00005073639.1"/>
    </source>
</evidence>
<keyword evidence="4" id="KW-0472">Membrane</keyword>
<evidence type="ECO:0000256" key="5">
    <source>
        <dbReference type="ARBA" id="ARBA00023331"/>
    </source>
</evidence>
<dbReference type="Proteomes" id="UP000694389">
    <property type="component" value="Unassembled WGS sequence"/>
</dbReference>
<name>A0A8P4K3G8_DICLA</name>
<dbReference type="GO" id="GO:0006812">
    <property type="term" value="P:monoatomic cation transport"/>
    <property type="evidence" value="ECO:0007669"/>
    <property type="project" value="InterPro"/>
</dbReference>
<accession>A0A8P4K3G8</accession>
<proteinExistence type="predicted"/>
<dbReference type="GO" id="GO:0042151">
    <property type="term" value="C:nematocyst"/>
    <property type="evidence" value="ECO:0007669"/>
    <property type="project" value="UniProtKB-SubCell"/>
</dbReference>
<dbReference type="PANTHER" id="PTHR40388:SF2">
    <property type="entry name" value="ACTINOPORIN-LIKE PROTEIN"/>
    <property type="match status" value="1"/>
</dbReference>
<dbReference type="GO" id="GO:0051715">
    <property type="term" value="P:cytolysis in another organism"/>
    <property type="evidence" value="ECO:0007669"/>
    <property type="project" value="InterPro"/>
</dbReference>
<dbReference type="GO" id="GO:0046931">
    <property type="term" value="P:pore complex assembly"/>
    <property type="evidence" value="ECO:0007669"/>
    <property type="project" value="InterPro"/>
</dbReference>
<evidence type="ECO:0000256" key="3">
    <source>
        <dbReference type="ARBA" id="ARBA00022537"/>
    </source>
</evidence>
<keyword evidence="5" id="KW-0166">Nematocyst</keyword>
<sequence>KHCLPLQAEHKMPTHRQCTIEFENKYTCFPSVFIKSGFCEKPMPPTISPSESGSALFIKTPKTACGSVGVLTYDLQKGSKQQYDGKLAIMFSNPYDFNLYSNWFAVGIFDMNKQCDAKLYDEMYNKPEIKFVRSKAKDLSLTHKGETVTIRATMSDIFLNVYTQLLVPETQ</sequence>
<keyword evidence="4" id="KW-1053">Target membrane</keyword>
<dbReference type="InterPro" id="IPR015926">
    <property type="entry name" value="Cytolysin/lectin"/>
</dbReference>
<dbReference type="PANTHER" id="PTHR40388">
    <property type="entry name" value="BRYOPORIN"/>
    <property type="match status" value="1"/>
</dbReference>
<dbReference type="SUPFAM" id="SSF63724">
    <property type="entry name" value="Cytolysin/lectin"/>
    <property type="match status" value="1"/>
</dbReference>
<evidence type="ECO:0000256" key="2">
    <source>
        <dbReference type="ARBA" id="ARBA00004532"/>
    </source>
</evidence>
<dbReference type="Ensembl" id="ENSDLAT00005082380.1">
    <property type="protein sequence ID" value="ENSDLAP00005073639.1"/>
    <property type="gene ID" value="ENSDLAG00005029598.1"/>
</dbReference>
<dbReference type="InterPro" id="IPR050677">
    <property type="entry name" value="Actinoporin_PFT"/>
</dbReference>
<dbReference type="Gene3D" id="2.60.270.20">
    <property type="entry name" value="Cytolysin/lectin"/>
    <property type="match status" value="1"/>
</dbReference>
<keyword evidence="7" id="KW-1185">Reference proteome</keyword>
<evidence type="ECO:0000256" key="4">
    <source>
        <dbReference type="ARBA" id="ARBA00023298"/>
    </source>
</evidence>
<dbReference type="InterPro" id="IPR009104">
    <property type="entry name" value="Anemon_actinoporin-like"/>
</dbReference>
<organism evidence="6 7">
    <name type="scientific">Dicentrarchus labrax</name>
    <name type="common">European seabass</name>
    <name type="synonym">Morone labrax</name>
    <dbReference type="NCBI Taxonomy" id="13489"/>
    <lineage>
        <taxon>Eukaryota</taxon>
        <taxon>Metazoa</taxon>
        <taxon>Chordata</taxon>
        <taxon>Craniata</taxon>
        <taxon>Vertebrata</taxon>
        <taxon>Euteleostomi</taxon>
        <taxon>Actinopterygii</taxon>
        <taxon>Neopterygii</taxon>
        <taxon>Teleostei</taxon>
        <taxon>Neoteleostei</taxon>
        <taxon>Acanthomorphata</taxon>
        <taxon>Eupercaria</taxon>
        <taxon>Moronidae</taxon>
        <taxon>Dicentrarchus</taxon>
    </lineage>
</organism>
<evidence type="ECO:0000313" key="7">
    <source>
        <dbReference type="Proteomes" id="UP000694389"/>
    </source>
</evidence>
<comment type="subcellular location">
    <subcellularLocation>
        <location evidence="2">Nematocyst</location>
    </subcellularLocation>
    <subcellularLocation>
        <location evidence="1">Target cell membrane</location>
    </subcellularLocation>
</comment>
<dbReference type="GO" id="GO:0015267">
    <property type="term" value="F:channel activity"/>
    <property type="evidence" value="ECO:0007669"/>
    <property type="project" value="InterPro"/>
</dbReference>
<evidence type="ECO:0000256" key="1">
    <source>
        <dbReference type="ARBA" id="ARBA00004175"/>
    </source>
</evidence>